<dbReference type="EMBL" id="GL377571">
    <property type="protein sequence ID" value="EFJ33363.1"/>
    <property type="molecule type" value="Genomic_DNA"/>
</dbReference>
<dbReference type="GO" id="GO:0005634">
    <property type="term" value="C:nucleus"/>
    <property type="evidence" value="ECO:0000318"/>
    <property type="project" value="GO_Central"/>
</dbReference>
<dbReference type="InterPro" id="IPR001217">
    <property type="entry name" value="STAT"/>
</dbReference>
<feature type="domain" description="SH2" evidence="3">
    <location>
        <begin position="561"/>
        <end position="618"/>
    </location>
</feature>
<keyword evidence="5" id="KW-1185">Reference proteome</keyword>
<dbReference type="GO" id="GO:0000981">
    <property type="term" value="F:DNA-binding transcription factor activity, RNA polymerase II-specific"/>
    <property type="evidence" value="ECO:0000318"/>
    <property type="project" value="GO_Central"/>
</dbReference>
<dbReference type="OMA" id="RVSGCQD"/>
<dbReference type="InParanoid" id="D8R3X9"/>
<accession>D8R3X9</accession>
<dbReference type="SUPFAM" id="SSF55550">
    <property type="entry name" value="SH2 domain"/>
    <property type="match status" value="1"/>
</dbReference>
<evidence type="ECO:0000313" key="5">
    <source>
        <dbReference type="Proteomes" id="UP000001514"/>
    </source>
</evidence>
<organism evidence="5">
    <name type="scientific">Selaginella moellendorffii</name>
    <name type="common">Spikemoss</name>
    <dbReference type="NCBI Taxonomy" id="88036"/>
    <lineage>
        <taxon>Eukaryota</taxon>
        <taxon>Viridiplantae</taxon>
        <taxon>Streptophyta</taxon>
        <taxon>Embryophyta</taxon>
        <taxon>Tracheophyta</taxon>
        <taxon>Lycopodiopsida</taxon>
        <taxon>Selaginellales</taxon>
        <taxon>Selaginellaceae</taxon>
        <taxon>Selaginella</taxon>
    </lineage>
</organism>
<dbReference type="AlphaFoldDB" id="D8R3X9"/>
<dbReference type="KEGG" id="smo:SELMODRAFT_84550"/>
<name>D8R3X9_SELML</name>
<dbReference type="PANTHER" id="PTHR11801">
    <property type="entry name" value="SIGNAL TRANSDUCER AND ACTIVATOR OF TRANSCRIPTION"/>
    <property type="match status" value="1"/>
</dbReference>
<protein>
    <recommendedName>
        <fullName evidence="3">SH2 domain-containing protein</fullName>
    </recommendedName>
</protein>
<evidence type="ECO:0000259" key="3">
    <source>
        <dbReference type="PROSITE" id="PS50001"/>
    </source>
</evidence>
<proteinExistence type="predicted"/>
<gene>
    <name evidence="4" type="ORF">SELMODRAFT_84550</name>
</gene>
<dbReference type="eggNOG" id="ENOG502QRR2">
    <property type="taxonomic scope" value="Eukaryota"/>
</dbReference>
<dbReference type="GO" id="GO:0005737">
    <property type="term" value="C:cytoplasm"/>
    <property type="evidence" value="ECO:0000318"/>
    <property type="project" value="GO_Central"/>
</dbReference>
<reference evidence="4 5" key="1">
    <citation type="journal article" date="2011" name="Science">
        <title>The Selaginella genome identifies genetic changes associated with the evolution of vascular plants.</title>
        <authorList>
            <person name="Banks J.A."/>
            <person name="Nishiyama T."/>
            <person name="Hasebe M."/>
            <person name="Bowman J.L."/>
            <person name="Gribskov M."/>
            <person name="dePamphilis C."/>
            <person name="Albert V.A."/>
            <person name="Aono N."/>
            <person name="Aoyama T."/>
            <person name="Ambrose B.A."/>
            <person name="Ashton N.W."/>
            <person name="Axtell M.J."/>
            <person name="Barker E."/>
            <person name="Barker M.S."/>
            <person name="Bennetzen J.L."/>
            <person name="Bonawitz N.D."/>
            <person name="Chapple C."/>
            <person name="Cheng C."/>
            <person name="Correa L.G."/>
            <person name="Dacre M."/>
            <person name="DeBarry J."/>
            <person name="Dreyer I."/>
            <person name="Elias M."/>
            <person name="Engstrom E.M."/>
            <person name="Estelle M."/>
            <person name="Feng L."/>
            <person name="Finet C."/>
            <person name="Floyd S.K."/>
            <person name="Frommer W.B."/>
            <person name="Fujita T."/>
            <person name="Gramzow L."/>
            <person name="Gutensohn M."/>
            <person name="Harholt J."/>
            <person name="Hattori M."/>
            <person name="Heyl A."/>
            <person name="Hirai T."/>
            <person name="Hiwatashi Y."/>
            <person name="Ishikawa M."/>
            <person name="Iwata M."/>
            <person name="Karol K.G."/>
            <person name="Koehler B."/>
            <person name="Kolukisaoglu U."/>
            <person name="Kubo M."/>
            <person name="Kurata T."/>
            <person name="Lalonde S."/>
            <person name="Li K."/>
            <person name="Li Y."/>
            <person name="Litt A."/>
            <person name="Lyons E."/>
            <person name="Manning G."/>
            <person name="Maruyama T."/>
            <person name="Michael T.P."/>
            <person name="Mikami K."/>
            <person name="Miyazaki S."/>
            <person name="Morinaga S."/>
            <person name="Murata T."/>
            <person name="Mueller-Roeber B."/>
            <person name="Nelson D.R."/>
            <person name="Obara M."/>
            <person name="Oguri Y."/>
            <person name="Olmstead R.G."/>
            <person name="Onodera N."/>
            <person name="Petersen B.L."/>
            <person name="Pils B."/>
            <person name="Prigge M."/>
            <person name="Rensing S.A."/>
            <person name="Riano-Pachon D.M."/>
            <person name="Roberts A.W."/>
            <person name="Sato Y."/>
            <person name="Scheller H.V."/>
            <person name="Schulz B."/>
            <person name="Schulz C."/>
            <person name="Shakirov E.V."/>
            <person name="Shibagaki N."/>
            <person name="Shinohara N."/>
            <person name="Shippen D.E."/>
            <person name="Soerensen I."/>
            <person name="Sotooka R."/>
            <person name="Sugimoto N."/>
            <person name="Sugita M."/>
            <person name="Sumikawa N."/>
            <person name="Tanurdzic M."/>
            <person name="Theissen G."/>
            <person name="Ulvskov P."/>
            <person name="Wakazuki S."/>
            <person name="Weng J.K."/>
            <person name="Willats W.W."/>
            <person name="Wipf D."/>
            <person name="Wolf P.G."/>
            <person name="Yang L."/>
            <person name="Zimmer A.D."/>
            <person name="Zhu Q."/>
            <person name="Mitros T."/>
            <person name="Hellsten U."/>
            <person name="Loque D."/>
            <person name="Otillar R."/>
            <person name="Salamov A."/>
            <person name="Schmutz J."/>
            <person name="Shapiro H."/>
            <person name="Lindquist E."/>
            <person name="Lucas S."/>
            <person name="Rokhsar D."/>
            <person name="Grigoriev I.V."/>
        </authorList>
    </citation>
    <scope>NUCLEOTIDE SEQUENCE [LARGE SCALE GENOMIC DNA]</scope>
</reference>
<evidence type="ECO:0000256" key="1">
    <source>
        <dbReference type="ARBA" id="ARBA00022999"/>
    </source>
</evidence>
<dbReference type="Gramene" id="EFJ33363">
    <property type="protein sequence ID" value="EFJ33363"/>
    <property type="gene ID" value="SELMODRAFT_84550"/>
</dbReference>
<dbReference type="FunCoup" id="D8R3X9">
    <property type="interactions" value="1284"/>
</dbReference>
<dbReference type="Proteomes" id="UP000001514">
    <property type="component" value="Unassembled WGS sequence"/>
</dbReference>
<sequence>MAVKLSKAFAVFDNDEYLPLDDLQVTLTRENTSEDGTYTLCLWMYLLKNNRHPGVIIRQVSLLFSSHELKSVCAMFLCIQSTSSIQSLPFLSLDNDLRLVLHPLVQTESSELDVLADQSCPVEKWVHVGCEIGHNIARLHIDGVVTGEKAISFPSCDETVEPVKLSGGDGQNRGGFVQAYAHHVCVLPQPSVTNHYVKNPPLELSLDGSTGGSEDHELEEGGDGVWSVVGGKASCRRNFALDVVLLDALGRAIHKDIELVASLVYADTGYLVEKPKDDAEAPLLTTFDGVEFPSTERPIKLVHGRASFKLKISQLSSKCDNRLFRVCFESPNIPKFPFLRVFSRPIRCVSRNRNSRTPSAPWKRSFAAVYPVDGTNLPSAAEDRPETLRANESNGMAAPNSCGEKAFSDYMVFKYCLETIHSRAAFLRALVVSKTEEELHEFAGRVSQYTGCQHNGYQVLIAKKLLREGEDIWRQVSHDGYSAPWPSLMSKLEESFYNISGQSKRRFTSKDIEFIQQNCGTGNATTTREQFDRLWQWLYPVAMTVATPQVRKTWESVTPKWIEGMVSRKEAEELLRGVDGIPKTGSFILRFASSRSWPHPDAGALVASYVTDDLRINHRLLNLDTRTW</sequence>
<dbReference type="InterPro" id="IPR036860">
    <property type="entry name" value="SH2_dom_sf"/>
</dbReference>
<dbReference type="InterPro" id="IPR000980">
    <property type="entry name" value="SH2"/>
</dbReference>
<keyword evidence="1 2" id="KW-0727">SH2 domain</keyword>
<evidence type="ECO:0000313" key="4">
    <source>
        <dbReference type="EMBL" id="EFJ33363.1"/>
    </source>
</evidence>
<dbReference type="GO" id="GO:0000978">
    <property type="term" value="F:RNA polymerase II cis-regulatory region sequence-specific DNA binding"/>
    <property type="evidence" value="ECO:0000318"/>
    <property type="project" value="GO_Central"/>
</dbReference>
<dbReference type="HOGENOM" id="CLU_014741_0_0_1"/>
<evidence type="ECO:0000256" key="2">
    <source>
        <dbReference type="PROSITE-ProRule" id="PRU00191"/>
    </source>
</evidence>
<dbReference type="GO" id="GO:0006357">
    <property type="term" value="P:regulation of transcription by RNA polymerase II"/>
    <property type="evidence" value="ECO:0000318"/>
    <property type="project" value="GO_Central"/>
</dbReference>
<dbReference type="GO" id="GO:0007165">
    <property type="term" value="P:signal transduction"/>
    <property type="evidence" value="ECO:0007669"/>
    <property type="project" value="InterPro"/>
</dbReference>
<dbReference type="Gene3D" id="3.30.505.10">
    <property type="entry name" value="SH2 domain"/>
    <property type="match status" value="1"/>
</dbReference>
<dbReference type="PROSITE" id="PS50001">
    <property type="entry name" value="SH2"/>
    <property type="match status" value="1"/>
</dbReference>